<keyword evidence="9" id="KW-1185">Reference proteome</keyword>
<dbReference type="PANTHER" id="PTHR24345:SF91">
    <property type="entry name" value="SERINE_THREONINE-PROTEIN KINASE PLK4"/>
    <property type="match status" value="1"/>
</dbReference>
<dbReference type="InterPro" id="IPR000719">
    <property type="entry name" value="Prot_kinase_dom"/>
</dbReference>
<organism evidence="8 9">
    <name type="scientific">Marasmiellus scandens</name>
    <dbReference type="NCBI Taxonomy" id="2682957"/>
    <lineage>
        <taxon>Eukaryota</taxon>
        <taxon>Fungi</taxon>
        <taxon>Dikarya</taxon>
        <taxon>Basidiomycota</taxon>
        <taxon>Agaricomycotina</taxon>
        <taxon>Agaricomycetes</taxon>
        <taxon>Agaricomycetidae</taxon>
        <taxon>Agaricales</taxon>
        <taxon>Marasmiineae</taxon>
        <taxon>Omphalotaceae</taxon>
        <taxon>Marasmiellus</taxon>
    </lineage>
</organism>
<keyword evidence="2" id="KW-0808">Transferase</keyword>
<evidence type="ECO:0000256" key="5">
    <source>
        <dbReference type="ARBA" id="ARBA00022840"/>
    </source>
</evidence>
<dbReference type="Pfam" id="PF00069">
    <property type="entry name" value="Pkinase"/>
    <property type="match status" value="1"/>
</dbReference>
<keyword evidence="3" id="KW-0547">Nucleotide-binding</keyword>
<evidence type="ECO:0000256" key="1">
    <source>
        <dbReference type="ARBA" id="ARBA00022527"/>
    </source>
</evidence>
<accession>A0ABR1ITE2</accession>
<comment type="caution">
    <text evidence="8">The sequence shown here is derived from an EMBL/GenBank/DDBJ whole genome shotgun (WGS) entry which is preliminary data.</text>
</comment>
<dbReference type="InterPro" id="IPR008271">
    <property type="entry name" value="Ser/Thr_kinase_AS"/>
</dbReference>
<keyword evidence="5" id="KW-0067">ATP-binding</keyword>
<dbReference type="InterPro" id="IPR011009">
    <property type="entry name" value="Kinase-like_dom_sf"/>
</dbReference>
<reference evidence="8 9" key="1">
    <citation type="submission" date="2024-01" db="EMBL/GenBank/DDBJ databases">
        <title>A draft genome for the cacao thread blight pathogen Marasmiellus scandens.</title>
        <authorList>
            <person name="Baruah I.K."/>
            <person name="Leung J."/>
            <person name="Bukari Y."/>
            <person name="Amoako-Attah I."/>
            <person name="Meinhardt L.W."/>
            <person name="Bailey B.A."/>
            <person name="Cohen S.P."/>
        </authorList>
    </citation>
    <scope>NUCLEOTIDE SEQUENCE [LARGE SCALE GENOMIC DNA]</scope>
    <source>
        <strain evidence="8 9">GH-19</strain>
    </source>
</reference>
<evidence type="ECO:0000259" key="7">
    <source>
        <dbReference type="PROSITE" id="PS50011"/>
    </source>
</evidence>
<gene>
    <name evidence="8" type="primary">SKS1_7</name>
    <name evidence="8" type="ORF">VKT23_016956</name>
</gene>
<evidence type="ECO:0000313" key="9">
    <source>
        <dbReference type="Proteomes" id="UP001498398"/>
    </source>
</evidence>
<evidence type="ECO:0000256" key="3">
    <source>
        <dbReference type="ARBA" id="ARBA00022741"/>
    </source>
</evidence>
<evidence type="ECO:0000256" key="4">
    <source>
        <dbReference type="ARBA" id="ARBA00022777"/>
    </source>
</evidence>
<dbReference type="PROSITE" id="PS50011">
    <property type="entry name" value="PROTEIN_KINASE_DOM"/>
    <property type="match status" value="1"/>
</dbReference>
<keyword evidence="1 8" id="KW-0723">Serine/threonine-protein kinase</keyword>
<sequence>MLGRPQISTTTTQASSSKTPPAALESFAVKAIKKVDKNTNPLEYYMQKRELKLHQTVSSHTNVVSLYHSFNDADSIYLVLEFCVGGDLHNLIFREKLFMQQDNLIKSCFGQILQGLYHCHQLSVFHRDIKPSNILCSGDWSRYMLADFGLATDQLQSTDWGCGTLQYMSPSVQVVAPLWTGKAYSTTKSDIWSSKGFNFIEGRASLFTSGSVEQEVVDLVAHILRLQPVDRIGSVSTLISRFSSLQALYKPKIPSPFIDHTSAGYEQASIASINHADNRTNDNDTDHEEEYSEDDGDTIKLLSSVESESFRPV</sequence>
<dbReference type="Proteomes" id="UP001498398">
    <property type="component" value="Unassembled WGS sequence"/>
</dbReference>
<dbReference type="PANTHER" id="PTHR24345">
    <property type="entry name" value="SERINE/THREONINE-PROTEIN KINASE PLK"/>
    <property type="match status" value="1"/>
</dbReference>
<dbReference type="SUPFAM" id="SSF56112">
    <property type="entry name" value="Protein kinase-like (PK-like)"/>
    <property type="match status" value="1"/>
</dbReference>
<dbReference type="PROSITE" id="PS00108">
    <property type="entry name" value="PROTEIN_KINASE_ST"/>
    <property type="match status" value="1"/>
</dbReference>
<dbReference type="EMBL" id="JBANRG010000067">
    <property type="protein sequence ID" value="KAK7440608.1"/>
    <property type="molecule type" value="Genomic_DNA"/>
</dbReference>
<evidence type="ECO:0000256" key="2">
    <source>
        <dbReference type="ARBA" id="ARBA00022679"/>
    </source>
</evidence>
<name>A0ABR1ITE2_9AGAR</name>
<proteinExistence type="predicted"/>
<feature type="compositionally biased region" description="Acidic residues" evidence="6">
    <location>
        <begin position="285"/>
        <end position="296"/>
    </location>
</feature>
<dbReference type="SMART" id="SM00220">
    <property type="entry name" value="S_TKc"/>
    <property type="match status" value="1"/>
</dbReference>
<protein>
    <submittedName>
        <fullName evidence="8">Serine/threonine protein kinase</fullName>
    </submittedName>
</protein>
<evidence type="ECO:0000313" key="8">
    <source>
        <dbReference type="EMBL" id="KAK7440608.1"/>
    </source>
</evidence>
<dbReference type="Gene3D" id="1.10.510.10">
    <property type="entry name" value="Transferase(Phosphotransferase) domain 1"/>
    <property type="match status" value="1"/>
</dbReference>
<feature type="region of interest" description="Disordered" evidence="6">
    <location>
        <begin position="272"/>
        <end position="298"/>
    </location>
</feature>
<evidence type="ECO:0000256" key="6">
    <source>
        <dbReference type="SAM" id="MobiDB-lite"/>
    </source>
</evidence>
<feature type="domain" description="Protein kinase" evidence="7">
    <location>
        <begin position="1"/>
        <end position="258"/>
    </location>
</feature>
<dbReference type="GO" id="GO:0004674">
    <property type="term" value="F:protein serine/threonine kinase activity"/>
    <property type="evidence" value="ECO:0007669"/>
    <property type="project" value="UniProtKB-KW"/>
</dbReference>
<keyword evidence="4 8" id="KW-0418">Kinase</keyword>